<proteinExistence type="predicted"/>
<comment type="caution">
    <text evidence="2">The sequence shown here is derived from an EMBL/GenBank/DDBJ whole genome shotgun (WGS) entry which is preliminary data.</text>
</comment>
<gene>
    <name evidence="2" type="ORF">PCOR1329_LOCUS2359</name>
</gene>
<reference evidence="2" key="1">
    <citation type="submission" date="2023-10" db="EMBL/GenBank/DDBJ databases">
        <authorList>
            <person name="Chen Y."/>
            <person name="Shah S."/>
            <person name="Dougan E. K."/>
            <person name="Thang M."/>
            <person name="Chan C."/>
        </authorList>
    </citation>
    <scope>NUCLEOTIDE SEQUENCE [LARGE SCALE GENOMIC DNA]</scope>
</reference>
<sequence>AMPATGDGAGESVTQFPAVIDTELGLMLDAPGIDDTMLRFSDDEAGRRVALALAASGVTHVKFLVFESLANDAMQLRSTLEKLFRAFGAAVAPATLVLATKADMLTRAVIICAGGRAVLRVASATDAMAPKRAAVALEIRFLCKLLLHQEVKADGMSAELSLKLAEKLADIVKSLMQETRKVDPISLIVKRPLKDIESPDKGSKAKKQGHELALLNSEPFFAAAKVKKLDDIPMCWVFTVFKKAAAEGKEIPQSAIDVCTNNGMVVYRAVLHWITGLPVTLAISGDLLEKDTCARWLLENIKNRNTLNTGNGFFTDAVSTANGVVFKPPHCVYQILSGAAGGSDAVDDDDEGVAIKDLLSNKIHRLEDPIAADKVIEHNYSRAAASVFILGNKILVTKLFGENATSKKAVSAAAEAGKVDFLNKQNKRKAESEIVVDLATASAARRKRSSKGHFKLVRDEVVLGQMRQWLLQLDGIAAVQLDASEWCIDVGEGEHEGKALVAPSDLDSTGPVTFAQNFFTAAFYSQPGGTTVDEMMLPSGERVDYARLKGAHQLHQLELVQGQPGSVPIKVQVAVFELMNDGGYAWVDIQDACQKLGLPKPLNNGSQWFHKRFNRWAETCAKLNLGAVPLRRSLPLGDSGGAEDAARALTFPTVSLRWLMVLAHRSAFGGTSRMGEVSSAPARAALAKLLGGLIARLPSTFSFSMRLDPDAVKVVNNYAGLLPFTVHVRDNKVDLGEVKTLTAAGHMPRGRKMHKQVSDFLTLDGMLVQQFYSSLLNLAFHREAACSLLLGLARQALARLFCFALSFRAVGAMCSRGALERGRAQLAEHLEFVRSRPRSPFPAVAEMDDDLSAIDALAVQGWRTAAAFRCLRASLCHRRAASKELLAFAQLSKAMSAQLSSQWPEVVWKFGTKIEASLLLGCKLRDSVGAPIVQSGAAALAPQHAPCYDPVRWRHTEKELCRYARATKRVMQVLSLAGPDATKVGTDFAVSFAVMMEPETKQCAIMLPQVPHQHLGPAVFAEGEELRALQAEHRAAIRIGVPRFVRAVPRKASVATGLAAAEPRSEQVLVLLRPRAEDDGNDVAAEGGAAAQSDSAEEQDDGPPWPDAAEKARLAWEAAERAHHEAEVDEAAALQAAAAAVEAARVARAMEWTVAKRRLGQGAEDGADEKESKPKKKRRVKTFVAVMHLNNMLKGATGKQLPHWIPPVTADGHCATCPFTWPSLSVATDQGPDMAAMSNFLQYKLGCNIHFEWDISHALNNATKGALRQSRLYGFQVMMISAQNCTYGSTLSPPRLAQIREACWNHWDSCTMETDVFFQLWLPHMKLQSGADPAAYMSDAQVYAALKASPLLTAKNEKVNMGKYQQPIHHARRTLCLYAQKAYFFGIAAMSFAYKGQWKVKAPVLPEHALALAEGEPTLKQHAAAAAPWDQSCENQLDKAAVLFGDVENYYRQKLIVQVLGPTATYHSRQNIDLRSADAAIKFELEQIVGGEMYKCERLAMAQFSHRQSYVECGIEVQWSATVLHLAHARIALSDDLANPTVDLILNTILQHAKRNMSFTHGLPRRQVLLLHEGERPRFIEQLRKDLDLYDVLKEQAFPGVQRFLERSVFQLPAVTQLVMCLEKDGWKFTARLSSDLTAPARMKDLTERKCCRFIGQQIVEGSFNKIKARSDRNRNKVSAEHTVMATAIDSGVLTQCHHYTEVDRHKEPNERSESFGPHAFKPQVLKSKMDPVLRPLNLSGVVGTGEAGWYSPGAGGIPQAYADLELCRVAEREGRMGIMNKRIFCRVVQKGIVLRKIGTDVWLMGVGSVCDTLGVGWPLVAYSASDFTPEKEGTRQLLVILDPTEWEAFPVSFLSPLHRAVLEEKEKLGPNTDSMTEIKLKASEHYGDLTIVAHQRRPPAPLLACAAREAFFDLPVSYLKELADMIECDYTDISLSSLRTALAKKLIPGISNAELVNILVRRECSFEVDESLDEVIGLEWVVDTLDKSTSEELHKAIKVAEGVKGEMRDFKKDVKKFKGAPPKHVKHKDHPLHGKVFAKVPPTSVDDLSQKKARHGGSSFKAMLAAMRAAWALYLDDKCLPTSHCPIPVRWFARFADAFGTVGVDDATDLCKANKVAPKAFNGEAHKAGSQVFHAQRQNWAIAMYFGVEQAGSSAAVRRPWSRYR</sequence>
<keyword evidence="3" id="KW-1185">Reference proteome</keyword>
<dbReference type="Proteomes" id="UP001189429">
    <property type="component" value="Unassembled WGS sequence"/>
</dbReference>
<evidence type="ECO:0000256" key="1">
    <source>
        <dbReference type="SAM" id="MobiDB-lite"/>
    </source>
</evidence>
<evidence type="ECO:0008006" key="4">
    <source>
        <dbReference type="Google" id="ProtNLM"/>
    </source>
</evidence>
<evidence type="ECO:0000313" key="3">
    <source>
        <dbReference type="Proteomes" id="UP001189429"/>
    </source>
</evidence>
<name>A0ABN9PEZ4_9DINO</name>
<feature type="region of interest" description="Disordered" evidence="1">
    <location>
        <begin position="1077"/>
        <end position="1107"/>
    </location>
</feature>
<accession>A0ABN9PEZ4</accession>
<evidence type="ECO:0000313" key="2">
    <source>
        <dbReference type="EMBL" id="CAK0791480.1"/>
    </source>
</evidence>
<feature type="non-terminal residue" evidence="2">
    <location>
        <position position="1"/>
    </location>
</feature>
<dbReference type="EMBL" id="CAUYUJ010000592">
    <property type="protein sequence ID" value="CAK0791480.1"/>
    <property type="molecule type" value="Genomic_DNA"/>
</dbReference>
<protein>
    <recommendedName>
        <fullName evidence="4">Calmodulin</fullName>
    </recommendedName>
</protein>
<organism evidence="2 3">
    <name type="scientific">Prorocentrum cordatum</name>
    <dbReference type="NCBI Taxonomy" id="2364126"/>
    <lineage>
        <taxon>Eukaryota</taxon>
        <taxon>Sar</taxon>
        <taxon>Alveolata</taxon>
        <taxon>Dinophyceae</taxon>
        <taxon>Prorocentrales</taxon>
        <taxon>Prorocentraceae</taxon>
        <taxon>Prorocentrum</taxon>
    </lineage>
</organism>